<keyword evidence="6 7" id="KW-0472">Membrane</keyword>
<dbReference type="Pfam" id="PF01545">
    <property type="entry name" value="Cation_efflux"/>
    <property type="match status" value="1"/>
</dbReference>
<accession>A0A380LMG7</accession>
<keyword evidence="5 7" id="KW-1133">Transmembrane helix</keyword>
<dbReference type="InterPro" id="IPR036837">
    <property type="entry name" value="Cation_efflux_CTD_sf"/>
</dbReference>
<keyword evidence="11" id="KW-1185">Reference proteome</keyword>
<feature type="domain" description="Cation efflux protein transmembrane" evidence="8">
    <location>
        <begin position="31"/>
        <end position="223"/>
    </location>
</feature>
<feature type="transmembrane region" description="Helical" evidence="7">
    <location>
        <begin position="97"/>
        <end position="112"/>
    </location>
</feature>
<keyword evidence="4 7" id="KW-0812">Transmembrane</keyword>
<reference evidence="10 11" key="1">
    <citation type="submission" date="2018-06" db="EMBL/GenBank/DDBJ databases">
        <authorList>
            <consortium name="Pathogen Informatics"/>
            <person name="Doyle S."/>
        </authorList>
    </citation>
    <scope>NUCLEOTIDE SEQUENCE [LARGE SCALE GENOMIC DNA]</scope>
    <source>
        <strain evidence="10 11">NCTC11087</strain>
    </source>
</reference>
<feature type="transmembrane region" description="Helical" evidence="7">
    <location>
        <begin position="197"/>
        <end position="215"/>
    </location>
</feature>
<dbReference type="PANTHER" id="PTHR43840">
    <property type="entry name" value="MITOCHONDRIAL METAL TRANSPORTER 1-RELATED"/>
    <property type="match status" value="1"/>
</dbReference>
<proteinExistence type="inferred from homology"/>
<dbReference type="InterPro" id="IPR027470">
    <property type="entry name" value="Cation_efflux_CTD"/>
</dbReference>
<comment type="subcellular location">
    <subcellularLocation>
        <location evidence="1">Membrane</location>
        <topology evidence="1">Multi-pass membrane protein</topology>
    </subcellularLocation>
</comment>
<evidence type="ECO:0000256" key="7">
    <source>
        <dbReference type="SAM" id="Phobius"/>
    </source>
</evidence>
<dbReference type="GO" id="GO:0016020">
    <property type="term" value="C:membrane"/>
    <property type="evidence" value="ECO:0007669"/>
    <property type="project" value="UniProtKB-SubCell"/>
</dbReference>
<dbReference type="InterPro" id="IPR002524">
    <property type="entry name" value="Cation_efflux"/>
</dbReference>
<dbReference type="GeneID" id="77462288"/>
<dbReference type="PANTHER" id="PTHR43840:SF15">
    <property type="entry name" value="MITOCHONDRIAL METAL TRANSPORTER 1-RELATED"/>
    <property type="match status" value="1"/>
</dbReference>
<dbReference type="FunFam" id="1.20.1510.10:FF:000006">
    <property type="entry name" value="Divalent cation efflux transporter"/>
    <property type="match status" value="1"/>
</dbReference>
<evidence type="ECO:0000256" key="3">
    <source>
        <dbReference type="ARBA" id="ARBA00022448"/>
    </source>
</evidence>
<dbReference type="Gene3D" id="3.30.70.1350">
    <property type="entry name" value="Cation efflux protein, cytoplasmic domain"/>
    <property type="match status" value="1"/>
</dbReference>
<feature type="transmembrane region" description="Helical" evidence="7">
    <location>
        <begin position="24"/>
        <end position="47"/>
    </location>
</feature>
<evidence type="ECO:0000256" key="6">
    <source>
        <dbReference type="ARBA" id="ARBA00023136"/>
    </source>
</evidence>
<evidence type="ECO:0000259" key="8">
    <source>
        <dbReference type="Pfam" id="PF01545"/>
    </source>
</evidence>
<keyword evidence="3" id="KW-0813">Transport</keyword>
<protein>
    <submittedName>
        <fullName evidence="10">Cation efflux family protein</fullName>
    </submittedName>
</protein>
<dbReference type="RefSeq" id="WP_022789464.1">
    <property type="nucleotide sequence ID" value="NZ_CAUWMU010000001.1"/>
</dbReference>
<dbReference type="SUPFAM" id="SSF161111">
    <property type="entry name" value="Cation efflux protein transmembrane domain-like"/>
    <property type="match status" value="1"/>
</dbReference>
<dbReference type="Proteomes" id="UP000255523">
    <property type="component" value="Unassembled WGS sequence"/>
</dbReference>
<dbReference type="Gene3D" id="1.20.1510.10">
    <property type="entry name" value="Cation efflux protein transmembrane domain"/>
    <property type="match status" value="1"/>
</dbReference>
<dbReference type="GO" id="GO:0008324">
    <property type="term" value="F:monoatomic cation transmembrane transporter activity"/>
    <property type="evidence" value="ECO:0007669"/>
    <property type="project" value="InterPro"/>
</dbReference>
<dbReference type="InterPro" id="IPR027469">
    <property type="entry name" value="Cation_efflux_TMD_sf"/>
</dbReference>
<name>A0A380LMG7_9FIRM</name>
<feature type="transmembrane region" description="Helical" evidence="7">
    <location>
        <begin position="172"/>
        <end position="191"/>
    </location>
</feature>
<feature type="domain" description="Cation efflux protein cytoplasmic" evidence="9">
    <location>
        <begin position="227"/>
        <end position="303"/>
    </location>
</feature>
<dbReference type="NCBIfam" id="TIGR01297">
    <property type="entry name" value="CDF"/>
    <property type="match status" value="1"/>
</dbReference>
<dbReference type="SUPFAM" id="SSF160240">
    <property type="entry name" value="Cation efflux protein cytoplasmic domain-like"/>
    <property type="match status" value="1"/>
</dbReference>
<dbReference type="Pfam" id="PF16916">
    <property type="entry name" value="ZT_dimer"/>
    <property type="match status" value="1"/>
</dbReference>
<comment type="similarity">
    <text evidence="2">Belongs to the cation diffusion facilitator (CDF) transporter (TC 2.A.4) family.</text>
</comment>
<evidence type="ECO:0000259" key="9">
    <source>
        <dbReference type="Pfam" id="PF16916"/>
    </source>
</evidence>
<dbReference type="EMBL" id="UHFX01000003">
    <property type="protein sequence ID" value="SUO04415.1"/>
    <property type="molecule type" value="Genomic_DNA"/>
</dbReference>
<sequence>MVNLLVKRFVKDYQNTKDSGVRSAVGRLCGFIGILANLFLFVIKYVIGVIVNSVSIRADAINNLSDACSNIISIVSFVVSNKPADEDHPFGHERSETIASLFVGLIVGYIGIEMAKESIEKILHPSAIDFRIVTLVILGISIVVKLWMYAYNKKLSKVYDSSLLEATALDSISDVMGTGAVFLSTLISPLVGWNLDGYMGIIVSFIILYNAYTLIREVLNALLGEAPDPNLVNKIDRFILKSPEVLGVHDLMIHNYGPNRLFASAHVEVDASDDIFKVHDAIDNIEREIKKEMGIELVLHMDPVKVNDPLTEHYKKLVADAIQALGVSWNFHDFRIVSGPTHVNLVFDLVIPYDETMTPSQIEENLLAHIKSDKKVYLVLTIDHPMA</sequence>
<dbReference type="OrthoDB" id="9806522at2"/>
<dbReference type="InterPro" id="IPR050291">
    <property type="entry name" value="CDF_Transporter"/>
</dbReference>
<gene>
    <name evidence="10" type="primary">fieF</name>
    <name evidence="10" type="ORF">NCTC11087_01328</name>
</gene>
<organism evidence="10 11">
    <name type="scientific">Faecalicoccus pleomorphus</name>
    <dbReference type="NCBI Taxonomy" id="1323"/>
    <lineage>
        <taxon>Bacteria</taxon>
        <taxon>Bacillati</taxon>
        <taxon>Bacillota</taxon>
        <taxon>Erysipelotrichia</taxon>
        <taxon>Erysipelotrichales</taxon>
        <taxon>Erysipelotrichaceae</taxon>
        <taxon>Faecalicoccus</taxon>
    </lineage>
</organism>
<evidence type="ECO:0000313" key="11">
    <source>
        <dbReference type="Proteomes" id="UP000255523"/>
    </source>
</evidence>
<evidence type="ECO:0000313" key="10">
    <source>
        <dbReference type="EMBL" id="SUO04415.1"/>
    </source>
</evidence>
<evidence type="ECO:0000256" key="4">
    <source>
        <dbReference type="ARBA" id="ARBA00022692"/>
    </source>
</evidence>
<dbReference type="AlphaFoldDB" id="A0A380LMG7"/>
<dbReference type="InterPro" id="IPR058533">
    <property type="entry name" value="Cation_efflux_TM"/>
</dbReference>
<feature type="transmembrane region" description="Helical" evidence="7">
    <location>
        <begin position="132"/>
        <end position="151"/>
    </location>
</feature>
<evidence type="ECO:0000256" key="2">
    <source>
        <dbReference type="ARBA" id="ARBA00008114"/>
    </source>
</evidence>
<evidence type="ECO:0000256" key="5">
    <source>
        <dbReference type="ARBA" id="ARBA00022989"/>
    </source>
</evidence>
<evidence type="ECO:0000256" key="1">
    <source>
        <dbReference type="ARBA" id="ARBA00004141"/>
    </source>
</evidence>